<dbReference type="PROSITE" id="PS50110">
    <property type="entry name" value="RESPONSE_REGULATORY"/>
    <property type="match status" value="1"/>
</dbReference>
<dbReference type="SMART" id="SM00342">
    <property type="entry name" value="HTH_ARAC"/>
    <property type="match status" value="1"/>
</dbReference>
<dbReference type="InterPro" id="IPR009057">
    <property type="entry name" value="Homeodomain-like_sf"/>
</dbReference>
<evidence type="ECO:0000256" key="2">
    <source>
        <dbReference type="ARBA" id="ARBA00023125"/>
    </source>
</evidence>
<proteinExistence type="predicted"/>
<gene>
    <name evidence="7" type="ORF">H7B90_26300</name>
</gene>
<dbReference type="RefSeq" id="WP_185138871.1">
    <property type="nucleotide sequence ID" value="NZ_JACJVR010000106.1"/>
</dbReference>
<dbReference type="SMART" id="SM00448">
    <property type="entry name" value="REC"/>
    <property type="match status" value="1"/>
</dbReference>
<dbReference type="PANTHER" id="PTHR43280">
    <property type="entry name" value="ARAC-FAMILY TRANSCRIPTIONAL REGULATOR"/>
    <property type="match status" value="1"/>
</dbReference>
<dbReference type="Gene3D" id="3.40.50.2300">
    <property type="match status" value="1"/>
</dbReference>
<sequence length="535" mass="61343">MYNLLVVDDEAVAVRGIVEGIDWSVLPIAEIYSACDAEEAREIMGSRTVHVMISDIDMPSENGLHLLKWTKEHSPGTETILLTGHADFAFAQQAVQLNGFDYLLKPIDHDLLRDCVGKALGVVREREQDLAFRRTYEYYYEQWNRQLPLLVERFWQDVLNLRIGTAPAQLQPLFKLYGLKLEAETPVLPLLISVERWRQEWSARDEEILSYALQNAASEILLRDWDGHVVHVQNGMLVALVYDPGEEALRSEVPGRCEEYIRKCGEYLYAEVSCYIGEAVPIAGLRACVHALTEMERSNIAAKRSVLRLAPAAKRKKPSASAPNWPEWAALAEQGKRAELLRRVESLFDTLRAEQVDYTYMVNYYFGLVHCVFQILQRRSLSPSDVYADEAWRNGERAMRSLDALRDWSVRFLGTAADYLAAERREASNAIIKVQRYIERNLDRELSREALAEHVYLNQAYLSRLFHKETGKSITDYIAELRVEKAKESLAKTNEKIGEIAASVGYTNFSHFSQLFRKLTGFTPQDYRRKHQDVT</sequence>
<feature type="domain" description="Response regulatory" evidence="6">
    <location>
        <begin position="3"/>
        <end position="120"/>
    </location>
</feature>
<dbReference type="Proteomes" id="UP000553776">
    <property type="component" value="Unassembled WGS sequence"/>
</dbReference>
<keyword evidence="4" id="KW-0597">Phosphoprotein</keyword>
<dbReference type="Pfam" id="PF00072">
    <property type="entry name" value="Response_reg"/>
    <property type="match status" value="1"/>
</dbReference>
<evidence type="ECO:0000259" key="5">
    <source>
        <dbReference type="PROSITE" id="PS01124"/>
    </source>
</evidence>
<keyword evidence="1" id="KW-0805">Transcription regulation</keyword>
<evidence type="ECO:0000256" key="4">
    <source>
        <dbReference type="PROSITE-ProRule" id="PRU00169"/>
    </source>
</evidence>
<feature type="domain" description="HTH araC/xylS-type" evidence="5">
    <location>
        <begin position="432"/>
        <end position="530"/>
    </location>
</feature>
<keyword evidence="3" id="KW-0804">Transcription</keyword>
<dbReference type="InterPro" id="IPR020449">
    <property type="entry name" value="Tscrpt_reg_AraC-type_HTH"/>
</dbReference>
<dbReference type="CDD" id="cd17536">
    <property type="entry name" value="REC_YesN-like"/>
    <property type="match status" value="1"/>
</dbReference>
<feature type="modified residue" description="4-aspartylphosphate" evidence="4">
    <location>
        <position position="55"/>
    </location>
</feature>
<evidence type="ECO:0000256" key="1">
    <source>
        <dbReference type="ARBA" id="ARBA00023015"/>
    </source>
</evidence>
<dbReference type="Pfam" id="PF12833">
    <property type="entry name" value="HTH_18"/>
    <property type="match status" value="1"/>
</dbReference>
<protein>
    <submittedName>
        <fullName evidence="7">Helix-turn-helix domain-containing protein</fullName>
    </submittedName>
</protein>
<dbReference type="SUPFAM" id="SSF46689">
    <property type="entry name" value="Homeodomain-like"/>
    <property type="match status" value="2"/>
</dbReference>
<accession>A0A841U9K3</accession>
<dbReference type="InterPro" id="IPR018062">
    <property type="entry name" value="HTH_AraC-typ_CS"/>
</dbReference>
<evidence type="ECO:0000313" key="8">
    <source>
        <dbReference type="Proteomes" id="UP000553776"/>
    </source>
</evidence>
<name>A0A841U9K3_9BACL</name>
<evidence type="ECO:0000313" key="7">
    <source>
        <dbReference type="EMBL" id="MBB6694913.1"/>
    </source>
</evidence>
<dbReference type="EMBL" id="JACJVR010000106">
    <property type="protein sequence ID" value="MBB6694913.1"/>
    <property type="molecule type" value="Genomic_DNA"/>
</dbReference>
<keyword evidence="2" id="KW-0238">DNA-binding</keyword>
<dbReference type="GO" id="GO:0043565">
    <property type="term" value="F:sequence-specific DNA binding"/>
    <property type="evidence" value="ECO:0007669"/>
    <property type="project" value="InterPro"/>
</dbReference>
<dbReference type="PRINTS" id="PR00032">
    <property type="entry name" value="HTHARAC"/>
</dbReference>
<dbReference type="GO" id="GO:0003700">
    <property type="term" value="F:DNA-binding transcription factor activity"/>
    <property type="evidence" value="ECO:0007669"/>
    <property type="project" value="InterPro"/>
</dbReference>
<reference evidence="7 8" key="1">
    <citation type="submission" date="2020-08" db="EMBL/GenBank/DDBJ databases">
        <title>Cohnella phylogeny.</title>
        <authorList>
            <person name="Dunlap C."/>
        </authorList>
    </citation>
    <scope>NUCLEOTIDE SEQUENCE [LARGE SCALE GENOMIC DNA]</scope>
    <source>
        <strain evidence="7 8">DSM 25239</strain>
    </source>
</reference>
<dbReference type="AlphaFoldDB" id="A0A841U9K3"/>
<dbReference type="SUPFAM" id="SSF52172">
    <property type="entry name" value="CheY-like"/>
    <property type="match status" value="1"/>
</dbReference>
<keyword evidence="8" id="KW-1185">Reference proteome</keyword>
<organism evidence="7 8">
    <name type="scientific">Cohnella xylanilytica</name>
    <dbReference type="NCBI Taxonomy" id="557555"/>
    <lineage>
        <taxon>Bacteria</taxon>
        <taxon>Bacillati</taxon>
        <taxon>Bacillota</taxon>
        <taxon>Bacilli</taxon>
        <taxon>Bacillales</taxon>
        <taxon>Paenibacillaceae</taxon>
        <taxon>Cohnella</taxon>
    </lineage>
</organism>
<dbReference type="GO" id="GO:0000160">
    <property type="term" value="P:phosphorelay signal transduction system"/>
    <property type="evidence" value="ECO:0007669"/>
    <property type="project" value="InterPro"/>
</dbReference>
<dbReference type="InterPro" id="IPR001789">
    <property type="entry name" value="Sig_transdc_resp-reg_receiver"/>
</dbReference>
<dbReference type="PANTHER" id="PTHR43280:SF2">
    <property type="entry name" value="HTH-TYPE TRANSCRIPTIONAL REGULATOR EXSA"/>
    <property type="match status" value="1"/>
</dbReference>
<dbReference type="InterPro" id="IPR011006">
    <property type="entry name" value="CheY-like_superfamily"/>
</dbReference>
<comment type="caution">
    <text evidence="7">The sequence shown here is derived from an EMBL/GenBank/DDBJ whole genome shotgun (WGS) entry which is preliminary data.</text>
</comment>
<evidence type="ECO:0000259" key="6">
    <source>
        <dbReference type="PROSITE" id="PS50110"/>
    </source>
</evidence>
<dbReference type="PROSITE" id="PS01124">
    <property type="entry name" value="HTH_ARAC_FAMILY_2"/>
    <property type="match status" value="1"/>
</dbReference>
<evidence type="ECO:0000256" key="3">
    <source>
        <dbReference type="ARBA" id="ARBA00023163"/>
    </source>
</evidence>
<dbReference type="InterPro" id="IPR018060">
    <property type="entry name" value="HTH_AraC"/>
</dbReference>
<dbReference type="Gene3D" id="1.10.10.60">
    <property type="entry name" value="Homeodomain-like"/>
    <property type="match status" value="2"/>
</dbReference>
<dbReference type="PROSITE" id="PS00041">
    <property type="entry name" value="HTH_ARAC_FAMILY_1"/>
    <property type="match status" value="1"/>
</dbReference>